<accession>A0ABQ9HIN0</accession>
<reference evidence="1 2" key="1">
    <citation type="submission" date="2023-02" db="EMBL/GenBank/DDBJ databases">
        <title>LHISI_Scaffold_Assembly.</title>
        <authorList>
            <person name="Stuart O.P."/>
            <person name="Cleave R."/>
            <person name="Magrath M.J.L."/>
            <person name="Mikheyev A.S."/>
        </authorList>
    </citation>
    <scope>NUCLEOTIDE SEQUENCE [LARGE SCALE GENOMIC DNA]</scope>
    <source>
        <strain evidence="1">Daus_M_001</strain>
        <tissue evidence="1">Leg muscle</tissue>
    </source>
</reference>
<gene>
    <name evidence="1" type="ORF">PR048_016046</name>
</gene>
<protein>
    <submittedName>
        <fullName evidence="1">Uncharacterized protein</fullName>
    </submittedName>
</protein>
<dbReference type="Proteomes" id="UP001159363">
    <property type="component" value="Chromosome 4"/>
</dbReference>
<keyword evidence="2" id="KW-1185">Reference proteome</keyword>
<proteinExistence type="predicted"/>
<sequence>MLVFVSCMTFTHLRSRKLCKAASTNSWLCGEMFIKAGYVPLKVNMLMNLVFVVKGSVYLQWPHRKPICDKLAAPSDKNKQDTQTIAGTVILFPSIVVMNCIKHQLKHSEQ</sequence>
<evidence type="ECO:0000313" key="2">
    <source>
        <dbReference type="Proteomes" id="UP001159363"/>
    </source>
</evidence>
<comment type="caution">
    <text evidence="1">The sequence shown here is derived from an EMBL/GenBank/DDBJ whole genome shotgun (WGS) entry which is preliminary data.</text>
</comment>
<name>A0ABQ9HIN0_9NEOP</name>
<dbReference type="EMBL" id="JARBHB010000005">
    <property type="protein sequence ID" value="KAJ8884189.1"/>
    <property type="molecule type" value="Genomic_DNA"/>
</dbReference>
<organism evidence="1 2">
    <name type="scientific">Dryococelus australis</name>
    <dbReference type="NCBI Taxonomy" id="614101"/>
    <lineage>
        <taxon>Eukaryota</taxon>
        <taxon>Metazoa</taxon>
        <taxon>Ecdysozoa</taxon>
        <taxon>Arthropoda</taxon>
        <taxon>Hexapoda</taxon>
        <taxon>Insecta</taxon>
        <taxon>Pterygota</taxon>
        <taxon>Neoptera</taxon>
        <taxon>Polyneoptera</taxon>
        <taxon>Phasmatodea</taxon>
        <taxon>Verophasmatodea</taxon>
        <taxon>Anareolatae</taxon>
        <taxon>Phasmatidae</taxon>
        <taxon>Eurycanthinae</taxon>
        <taxon>Dryococelus</taxon>
    </lineage>
</organism>
<evidence type="ECO:0000313" key="1">
    <source>
        <dbReference type="EMBL" id="KAJ8884189.1"/>
    </source>
</evidence>